<accession>A0ABN9UEP2</accession>
<reference evidence="3" key="1">
    <citation type="submission" date="2023-10" db="EMBL/GenBank/DDBJ databases">
        <authorList>
            <person name="Chen Y."/>
            <person name="Shah S."/>
            <person name="Dougan E. K."/>
            <person name="Thang M."/>
            <person name="Chan C."/>
        </authorList>
    </citation>
    <scope>NUCLEOTIDE SEQUENCE [LARGE SCALE GENOMIC DNA]</scope>
</reference>
<gene>
    <name evidence="3" type="ORF">PCOR1329_LOCUS47359</name>
</gene>
<feature type="region of interest" description="Disordered" evidence="1">
    <location>
        <begin position="51"/>
        <end position="79"/>
    </location>
</feature>
<dbReference type="InterPro" id="IPR036575">
    <property type="entry name" value="TFIIS_cen_dom_sf"/>
</dbReference>
<feature type="domain" description="TFIIS central" evidence="2">
    <location>
        <begin position="74"/>
        <end position="170"/>
    </location>
</feature>
<dbReference type="InterPro" id="IPR003618">
    <property type="entry name" value="TFIIS_cen_dom"/>
</dbReference>
<protein>
    <recommendedName>
        <fullName evidence="2">TFIIS central domain-containing protein</fullName>
    </recommendedName>
</protein>
<dbReference type="Pfam" id="PF07500">
    <property type="entry name" value="TFIIS_M"/>
    <property type="match status" value="1"/>
</dbReference>
<keyword evidence="4" id="KW-1185">Reference proteome</keyword>
<evidence type="ECO:0000313" key="3">
    <source>
        <dbReference type="EMBL" id="CAK0857180.1"/>
    </source>
</evidence>
<sequence>SRRPPFWGSPPAAVRFWTPSLWGRVAAAAARRPCRRAPALAREAMAAPAFFNPTAGGAGADSGPVAPPARKGPREQSRTVIAQALAEGTALDPAEASEAIEEAIFEMHPDESKKEYRTKVKLVAQGLKGPRFAQLRAAVLQGDVTGQDVVCLDAKALQDKAAKAAKDAAAKAPAPPPPVPAAAASAAAAPAQVRASAGLGPSGIEE</sequence>
<evidence type="ECO:0000313" key="4">
    <source>
        <dbReference type="Proteomes" id="UP001189429"/>
    </source>
</evidence>
<feature type="region of interest" description="Disordered" evidence="1">
    <location>
        <begin position="165"/>
        <end position="206"/>
    </location>
</feature>
<evidence type="ECO:0000259" key="2">
    <source>
        <dbReference type="Pfam" id="PF07500"/>
    </source>
</evidence>
<feature type="non-terminal residue" evidence="3">
    <location>
        <position position="1"/>
    </location>
</feature>
<evidence type="ECO:0000256" key="1">
    <source>
        <dbReference type="SAM" id="MobiDB-lite"/>
    </source>
</evidence>
<comment type="caution">
    <text evidence="3">The sequence shown here is derived from an EMBL/GenBank/DDBJ whole genome shotgun (WGS) entry which is preliminary data.</text>
</comment>
<proteinExistence type="predicted"/>
<organism evidence="3 4">
    <name type="scientific">Prorocentrum cordatum</name>
    <dbReference type="NCBI Taxonomy" id="2364126"/>
    <lineage>
        <taxon>Eukaryota</taxon>
        <taxon>Sar</taxon>
        <taxon>Alveolata</taxon>
        <taxon>Dinophyceae</taxon>
        <taxon>Prorocentrales</taxon>
        <taxon>Prorocentraceae</taxon>
        <taxon>Prorocentrum</taxon>
    </lineage>
</organism>
<name>A0ABN9UEP2_9DINO</name>
<dbReference type="SUPFAM" id="SSF46942">
    <property type="entry name" value="Elongation factor TFIIS domain 2"/>
    <property type="match status" value="1"/>
</dbReference>
<dbReference type="EMBL" id="CAUYUJ010015706">
    <property type="protein sequence ID" value="CAK0857180.1"/>
    <property type="molecule type" value="Genomic_DNA"/>
</dbReference>
<dbReference type="Gene3D" id="1.10.472.30">
    <property type="entry name" value="Transcription elongation factor S-II, central domain"/>
    <property type="match status" value="1"/>
</dbReference>
<dbReference type="Proteomes" id="UP001189429">
    <property type="component" value="Unassembled WGS sequence"/>
</dbReference>
<feature type="compositionally biased region" description="Low complexity" evidence="1">
    <location>
        <begin position="181"/>
        <end position="197"/>
    </location>
</feature>